<keyword evidence="4" id="KW-0479">Metal-binding</keyword>
<evidence type="ECO:0000256" key="5">
    <source>
        <dbReference type="ARBA" id="ARBA00023004"/>
    </source>
</evidence>
<feature type="domain" description="NADH:ubiquinone oxidoreductase-like 20kDa subunit" evidence="7">
    <location>
        <begin position="22"/>
        <end position="138"/>
    </location>
</feature>
<dbReference type="SUPFAM" id="SSF56770">
    <property type="entry name" value="HydA/Nqo6-like"/>
    <property type="match status" value="1"/>
</dbReference>
<evidence type="ECO:0000256" key="6">
    <source>
        <dbReference type="ARBA" id="ARBA00023014"/>
    </source>
</evidence>
<evidence type="ECO:0000256" key="3">
    <source>
        <dbReference type="ARBA" id="ARBA00022485"/>
    </source>
</evidence>
<dbReference type="AlphaFoldDB" id="X1BY53"/>
<keyword evidence="3" id="KW-0004">4Fe-4S</keyword>
<gene>
    <name evidence="8" type="ORF">S01H4_49499</name>
</gene>
<keyword evidence="5" id="KW-0408">Iron</keyword>
<keyword evidence="6" id="KW-0411">Iron-sulfur</keyword>
<dbReference type="Pfam" id="PF01058">
    <property type="entry name" value="Oxidored_q6"/>
    <property type="match status" value="1"/>
</dbReference>
<evidence type="ECO:0000259" key="7">
    <source>
        <dbReference type="Pfam" id="PF01058"/>
    </source>
</evidence>
<name>X1BY53_9ZZZZ</name>
<evidence type="ECO:0000256" key="1">
    <source>
        <dbReference type="ARBA" id="ARBA00001966"/>
    </source>
</evidence>
<dbReference type="GO" id="GO:0046872">
    <property type="term" value="F:metal ion binding"/>
    <property type="evidence" value="ECO:0007669"/>
    <property type="project" value="UniProtKB-KW"/>
</dbReference>
<proteinExistence type="inferred from homology"/>
<comment type="caution">
    <text evidence="8">The sequence shown here is derived from an EMBL/GenBank/DDBJ whole genome shotgun (WGS) entry which is preliminary data.</text>
</comment>
<reference evidence="8" key="1">
    <citation type="journal article" date="2014" name="Front. Microbiol.">
        <title>High frequency of phylogenetically diverse reductive dehalogenase-homologous genes in deep subseafloor sedimentary metagenomes.</title>
        <authorList>
            <person name="Kawai M."/>
            <person name="Futagami T."/>
            <person name="Toyoda A."/>
            <person name="Takaki Y."/>
            <person name="Nishi S."/>
            <person name="Hori S."/>
            <person name="Arai W."/>
            <person name="Tsubouchi T."/>
            <person name="Morono Y."/>
            <person name="Uchiyama I."/>
            <person name="Ito T."/>
            <person name="Fujiyama A."/>
            <person name="Inagaki F."/>
            <person name="Takami H."/>
        </authorList>
    </citation>
    <scope>NUCLEOTIDE SEQUENCE</scope>
    <source>
        <strain evidence="8">Expedition CK06-06</strain>
    </source>
</reference>
<dbReference type="Gene3D" id="3.40.50.12280">
    <property type="match status" value="1"/>
</dbReference>
<evidence type="ECO:0000313" key="8">
    <source>
        <dbReference type="EMBL" id="GAG99940.1"/>
    </source>
</evidence>
<dbReference type="PANTHER" id="PTHR42989">
    <property type="entry name" value="HYDROGENASE-4 COMPONENT I"/>
    <property type="match status" value="1"/>
</dbReference>
<dbReference type="EMBL" id="BART01028003">
    <property type="protein sequence ID" value="GAG99940.1"/>
    <property type="molecule type" value="Genomic_DNA"/>
</dbReference>
<dbReference type="NCBIfam" id="NF005012">
    <property type="entry name" value="PRK06411.1"/>
    <property type="match status" value="1"/>
</dbReference>
<dbReference type="GO" id="GO:0051539">
    <property type="term" value="F:4 iron, 4 sulfur cluster binding"/>
    <property type="evidence" value="ECO:0007669"/>
    <property type="project" value="UniProtKB-KW"/>
</dbReference>
<dbReference type="PANTHER" id="PTHR42989:SF1">
    <property type="entry name" value="FORMATE HYDROGENLYASE SUBUNIT 7-RELATED"/>
    <property type="match status" value="1"/>
</dbReference>
<organism evidence="8">
    <name type="scientific">marine sediment metagenome</name>
    <dbReference type="NCBI Taxonomy" id="412755"/>
    <lineage>
        <taxon>unclassified sequences</taxon>
        <taxon>metagenomes</taxon>
        <taxon>ecological metagenomes</taxon>
    </lineage>
</organism>
<evidence type="ECO:0000256" key="4">
    <source>
        <dbReference type="ARBA" id="ARBA00022723"/>
    </source>
</evidence>
<protein>
    <recommendedName>
        <fullName evidence="7">NADH:ubiquinone oxidoreductase-like 20kDa subunit domain-containing protein</fullName>
    </recommendedName>
</protein>
<dbReference type="InterPro" id="IPR052375">
    <property type="entry name" value="Complex_I_20kDa-like"/>
</dbReference>
<dbReference type="InterPro" id="IPR006137">
    <property type="entry name" value="NADH_UbQ_OxRdtase-like_20kDa"/>
</dbReference>
<comment type="similarity">
    <text evidence="2">Belongs to the complex I 20 kDa subunit family.</text>
</comment>
<comment type="cofactor">
    <cofactor evidence="1">
        <name>[4Fe-4S] cluster</name>
        <dbReference type="ChEBI" id="CHEBI:49883"/>
    </cofactor>
</comment>
<evidence type="ECO:0000256" key="2">
    <source>
        <dbReference type="ARBA" id="ARBA00009173"/>
    </source>
</evidence>
<sequence>MSWRIQALKKSPWVFHVNTGACNNCDIEIVDLLTPRFDVERFGIKLVGSPRHADALLVTGAVTAQAAPRLREIYRQTPKPCVVFAIGACACDKGIFHSGYHIVGPVDKIIREIDPNAIIAYVPGCPPKPEAMISGVVKALSAL</sequence>
<accession>X1BY53</accession>